<evidence type="ECO:0000256" key="1">
    <source>
        <dbReference type="SAM" id="Phobius"/>
    </source>
</evidence>
<comment type="caution">
    <text evidence="2">The sequence shown here is derived from an EMBL/GenBank/DDBJ whole genome shotgun (WGS) entry which is preliminary data.</text>
</comment>
<accession>A0A7W8CPS6</accession>
<organism evidence="2 3">
    <name type="scientific">Planococcus koreensis</name>
    <dbReference type="NCBI Taxonomy" id="112331"/>
    <lineage>
        <taxon>Bacteria</taxon>
        <taxon>Bacillati</taxon>
        <taxon>Bacillota</taxon>
        <taxon>Bacilli</taxon>
        <taxon>Bacillales</taxon>
        <taxon>Caryophanaceae</taxon>
        <taxon>Planococcus</taxon>
    </lineage>
</organism>
<feature type="transmembrane region" description="Helical" evidence="1">
    <location>
        <begin position="70"/>
        <end position="91"/>
    </location>
</feature>
<sequence length="134" mass="15031">MNMKLLIGFIVKFIMITAVLLIVLAWIFDVPVVDTLLISLALTALSYVMGDLFIFLHAGNPTDQKTRNSIATFIDFTVAFLLIWLVGRILGSTSEELLVPGLLSAMILAGGEWFFHKYVDRRIMPGYNIPARNR</sequence>
<protein>
    <submittedName>
        <fullName evidence="2">Glucan phosphoethanolaminetransferase (Alkaline phosphatase superfamily)</fullName>
    </submittedName>
</protein>
<evidence type="ECO:0000313" key="2">
    <source>
        <dbReference type="EMBL" id="MBB5179346.1"/>
    </source>
</evidence>
<feature type="transmembrane region" description="Helical" evidence="1">
    <location>
        <begin position="7"/>
        <end position="28"/>
    </location>
</feature>
<keyword evidence="2" id="KW-0808">Transferase</keyword>
<proteinExistence type="predicted"/>
<keyword evidence="1" id="KW-0472">Membrane</keyword>
<name>A0A7W8CPS6_9BACL</name>
<feature type="transmembrane region" description="Helical" evidence="1">
    <location>
        <begin position="97"/>
        <end position="115"/>
    </location>
</feature>
<keyword evidence="1" id="KW-1133">Transmembrane helix</keyword>
<reference evidence="2 3" key="1">
    <citation type="submission" date="2020-08" db="EMBL/GenBank/DDBJ databases">
        <title>Genomic Encyclopedia of Type Strains, Phase IV (KMG-IV): sequencing the most valuable type-strain genomes for metagenomic binning, comparative biology and taxonomic classification.</title>
        <authorList>
            <person name="Goeker M."/>
        </authorList>
    </citation>
    <scope>NUCLEOTIDE SEQUENCE [LARGE SCALE GENOMIC DNA]</scope>
    <source>
        <strain evidence="2 3">DSM 15895</strain>
    </source>
</reference>
<dbReference type="EMBL" id="JACHHE010000002">
    <property type="protein sequence ID" value="MBB5179346.1"/>
    <property type="molecule type" value="Genomic_DNA"/>
</dbReference>
<keyword evidence="1" id="KW-0812">Transmembrane</keyword>
<dbReference type="RefSeq" id="WP_241666201.1">
    <property type="nucleotide sequence ID" value="NZ_JACHHE010000002.1"/>
</dbReference>
<evidence type="ECO:0000313" key="3">
    <source>
        <dbReference type="Proteomes" id="UP000525923"/>
    </source>
</evidence>
<dbReference type="InterPro" id="IPR019649">
    <property type="entry name" value="DUF2512"/>
</dbReference>
<feature type="transmembrane region" description="Helical" evidence="1">
    <location>
        <begin position="40"/>
        <end position="58"/>
    </location>
</feature>
<dbReference type="GO" id="GO:0016740">
    <property type="term" value="F:transferase activity"/>
    <property type="evidence" value="ECO:0007669"/>
    <property type="project" value="UniProtKB-KW"/>
</dbReference>
<dbReference type="Proteomes" id="UP000525923">
    <property type="component" value="Unassembled WGS sequence"/>
</dbReference>
<dbReference type="AlphaFoldDB" id="A0A7W8CPS6"/>
<dbReference type="Pfam" id="PF10710">
    <property type="entry name" value="DUF2512"/>
    <property type="match status" value="1"/>
</dbReference>
<gene>
    <name evidence="2" type="ORF">HNQ44_000770</name>
</gene>
<keyword evidence="3" id="KW-1185">Reference proteome</keyword>